<accession>A0A562RH20</accession>
<dbReference type="EMBL" id="VLLC01000022">
    <property type="protein sequence ID" value="TWI68203.1"/>
    <property type="molecule type" value="Genomic_DNA"/>
</dbReference>
<protein>
    <recommendedName>
        <fullName evidence="5">HAMP domain-containing protein</fullName>
    </recommendedName>
</protein>
<keyword evidence="2" id="KW-0812">Transmembrane</keyword>
<proteinExistence type="predicted"/>
<keyword evidence="1" id="KW-0175">Coiled coil</keyword>
<evidence type="ECO:0000313" key="4">
    <source>
        <dbReference type="Proteomes" id="UP000318307"/>
    </source>
</evidence>
<dbReference type="Proteomes" id="UP000318307">
    <property type="component" value="Unassembled WGS sequence"/>
</dbReference>
<dbReference type="AlphaFoldDB" id="A0A562RH20"/>
<sequence length="196" mass="22727">MAAKRYKRRTYILTNTSQTKYIFSYFALFCLGLLVFSSLFSFMSMDTTTIIYDKSEIRVGSTPNMLVNQMLGSGWVIILIGGSLLFVLSTIMTHRVAGPAYRIEESLKKMLRGEFGFKIILRKNDEMKPIAHKLETLSMQIEQWEADIKKHQDEMMRAIKGMDLDETDRNFLLAKIKDIEKSRPWPHNPKKMQDTA</sequence>
<reference evidence="3 4" key="1">
    <citation type="submission" date="2019-07" db="EMBL/GenBank/DDBJ databases">
        <title>Genome sequencing of 100 strains of the haloalkaliphilic chemolithoautotrophic sulfur-oxidizing bacterium Thioalkalivibrio.</title>
        <authorList>
            <person name="Muyzer G."/>
        </authorList>
    </citation>
    <scope>NUCLEOTIDE SEQUENCE [LARGE SCALE GENOMIC DNA]</scope>
    <source>
        <strain evidence="3 4">ASO4-4</strain>
    </source>
</reference>
<feature type="transmembrane region" description="Helical" evidence="2">
    <location>
        <begin position="21"/>
        <end position="45"/>
    </location>
</feature>
<feature type="coiled-coil region" evidence="1">
    <location>
        <begin position="134"/>
        <end position="161"/>
    </location>
</feature>
<name>A0A562RH20_9BACT</name>
<feature type="transmembrane region" description="Helical" evidence="2">
    <location>
        <begin position="65"/>
        <end position="88"/>
    </location>
</feature>
<keyword evidence="2" id="KW-1133">Transmembrane helix</keyword>
<organism evidence="3 4">
    <name type="scientific">Desulfobotulus alkaliphilus</name>
    <dbReference type="NCBI Taxonomy" id="622671"/>
    <lineage>
        <taxon>Bacteria</taxon>
        <taxon>Pseudomonadati</taxon>
        <taxon>Thermodesulfobacteriota</taxon>
        <taxon>Desulfobacteria</taxon>
        <taxon>Desulfobacterales</taxon>
        <taxon>Desulfobacteraceae</taxon>
        <taxon>Desulfobotulus</taxon>
    </lineage>
</organism>
<gene>
    <name evidence="3" type="ORF">LZ24_02577</name>
</gene>
<dbReference type="OrthoDB" id="5431364at2"/>
<dbReference type="RefSeq" id="WP_144685681.1">
    <property type="nucleotide sequence ID" value="NZ_VLLC01000022.1"/>
</dbReference>
<evidence type="ECO:0000256" key="2">
    <source>
        <dbReference type="SAM" id="Phobius"/>
    </source>
</evidence>
<keyword evidence="4" id="KW-1185">Reference proteome</keyword>
<keyword evidence="2" id="KW-0472">Membrane</keyword>
<comment type="caution">
    <text evidence="3">The sequence shown here is derived from an EMBL/GenBank/DDBJ whole genome shotgun (WGS) entry which is preliminary data.</text>
</comment>
<evidence type="ECO:0008006" key="5">
    <source>
        <dbReference type="Google" id="ProtNLM"/>
    </source>
</evidence>
<evidence type="ECO:0000256" key="1">
    <source>
        <dbReference type="SAM" id="Coils"/>
    </source>
</evidence>
<evidence type="ECO:0000313" key="3">
    <source>
        <dbReference type="EMBL" id="TWI68203.1"/>
    </source>
</evidence>